<evidence type="ECO:0000313" key="3">
    <source>
        <dbReference type="Proteomes" id="UP000240830"/>
    </source>
</evidence>
<organism evidence="2 3">
    <name type="scientific">Paramicrosporidium saccamoebae</name>
    <dbReference type="NCBI Taxonomy" id="1246581"/>
    <lineage>
        <taxon>Eukaryota</taxon>
        <taxon>Fungi</taxon>
        <taxon>Fungi incertae sedis</taxon>
        <taxon>Cryptomycota</taxon>
        <taxon>Cryptomycota incertae sedis</taxon>
        <taxon>Paramicrosporidium</taxon>
    </lineage>
</organism>
<feature type="transmembrane region" description="Helical" evidence="1">
    <location>
        <begin position="1016"/>
        <end position="1036"/>
    </location>
</feature>
<name>A0A2H9TLN2_9FUNG</name>
<keyword evidence="1" id="KW-1133">Transmembrane helix</keyword>
<evidence type="ECO:0000256" key="1">
    <source>
        <dbReference type="SAM" id="Phobius"/>
    </source>
</evidence>
<proteinExistence type="predicted"/>
<dbReference type="EMBL" id="MTSL01000107">
    <property type="protein sequence ID" value="PJF18665.1"/>
    <property type="molecule type" value="Genomic_DNA"/>
</dbReference>
<dbReference type="Proteomes" id="UP000240830">
    <property type="component" value="Unassembled WGS sequence"/>
</dbReference>
<keyword evidence="1" id="KW-0812">Transmembrane</keyword>
<keyword evidence="3" id="KW-1185">Reference proteome</keyword>
<accession>A0A2H9TLN2</accession>
<dbReference type="AlphaFoldDB" id="A0A2H9TLN2"/>
<evidence type="ECO:0000313" key="2">
    <source>
        <dbReference type="EMBL" id="PJF18665.1"/>
    </source>
</evidence>
<reference evidence="2 3" key="1">
    <citation type="submission" date="2016-10" db="EMBL/GenBank/DDBJ databases">
        <title>The genome of Paramicrosporidium saccamoebae is the missing link in understanding Cryptomycota and Microsporidia evolution.</title>
        <authorList>
            <person name="Quandt C.A."/>
            <person name="Beaudet D."/>
            <person name="Corsaro D."/>
            <person name="Michel R."/>
            <person name="Corradi N."/>
            <person name="James T."/>
        </authorList>
    </citation>
    <scope>NUCLEOTIDE SEQUENCE [LARGE SCALE GENOMIC DNA]</scope>
    <source>
        <strain evidence="2 3">KSL3</strain>
    </source>
</reference>
<gene>
    <name evidence="2" type="ORF">PSACC_01521</name>
</gene>
<sequence length="1039" mass="118985">MIQKLLPQPNLHPTLLSFRFCSMNSGLVNIIRPHLQNYSPTHFTCETVLNNHFTDEDMKCIFKKQGFRPEFYWHNNFVKEVIRLVPEMSYDLNDALWAAGNKDVPLQHDLGYRLITISAAITSSDQPHPVSIPRVIADDAEFFTALEGFLTGPSWHDHYPVLLRGIKKETEHMTPARGALWHGKCLLLAYKQLIRCSQSGLTDYLIFFLAYVEEHNLESLPPYTLRKIFKRTRELGLIHSDNEALRKKFMKISVYMSDSLAVLDDLSQHVQRWRYDVKALQRQYRTSLERPDKVMNEESLLNWWGAYEILADAILFNPIIQPPIIYRDSSGEREIGTVEALLEVLKSILIELRGPLVYTESCTEFTENYRHLDHCKAFARTICANLFHVGDLGFSFSHAALDKFYSVDSPGTLQQCVKDELKKIELLAIPIFVFKRYAKAPSPAREHDITLSTVGNDSSLNLGHFAILVIILGLSLNFLSFCASLMDLSSNSIFYELSYTEIMKWFNSYDLNCEMSINYLFRLLVTSNGWLKHFYDSQEIGPKRAQEMVRKFLPRPDLHPVLLSFRLCSHNAELVESLRPNLHLYRPTTLGYLPDRQRYFTDEDMRCILRNQGFRPEFYYCTDSVKEVIRLIPEMAYDLNDALWATGNKDVALHYDLGCKLTTVSTVIASLGQSHPVTIRGVIVDDAEFFTALEEFLTGPSRHKFYPVLLEYVENCTKLMTPARRALWHGKLLYMDTVLALASKRHVKENHQFVLDYVKKHKVKDLPPVLLCNTFRMVRDLGLITINDNVLRQKFALISQNYLHCPLVLADLPQHVQRWRSVVKVLQQDIIASSTRPDSVDMRGILQWWSTYENLADATVFNPKFRSPITYRGAHRDLALKTVTSLLVVLKAALVTPNGPLISTKSGVKFHKENYPIIAYCKAIARTICVSLFHMENLGFSFTDDVLDQLYSPTSHSYGVVQQCVKEQLATVDFFSCIPRTILKGHTTAPVLVAEPRASRGSKVNYTVASTQRVSISLMFFAPFCVAVITVLLSILDIL</sequence>
<protein>
    <submittedName>
        <fullName evidence="2">Uncharacterized protein</fullName>
    </submittedName>
</protein>
<comment type="caution">
    <text evidence="2">The sequence shown here is derived from an EMBL/GenBank/DDBJ whole genome shotgun (WGS) entry which is preliminary data.</text>
</comment>
<keyword evidence="1" id="KW-0472">Membrane</keyword>